<evidence type="ECO:0000313" key="5">
    <source>
        <dbReference type="Proteomes" id="UP000276899"/>
    </source>
</evidence>
<dbReference type="RefSeq" id="WP_026426376.1">
    <property type="nucleotide sequence ID" value="NZ_CBCRWE010000003.1"/>
</dbReference>
<dbReference type="PROSITE" id="PS51186">
    <property type="entry name" value="GNAT"/>
    <property type="match status" value="1"/>
</dbReference>
<gene>
    <name evidence="4" type="ORF">NCTC11923_00700</name>
</gene>
<dbReference type="GO" id="GO:0008080">
    <property type="term" value="F:N-acetyltransferase activity"/>
    <property type="evidence" value="ECO:0007669"/>
    <property type="project" value="UniProtKB-ARBA"/>
</dbReference>
<evidence type="ECO:0000259" key="3">
    <source>
        <dbReference type="PROSITE" id="PS51186"/>
    </source>
</evidence>
<dbReference type="InterPro" id="IPR000182">
    <property type="entry name" value="GNAT_dom"/>
</dbReference>
<protein>
    <submittedName>
        <fullName evidence="4">Predicted acetyltransferase</fullName>
    </submittedName>
</protein>
<dbReference type="AlphaFoldDB" id="A0A3S4SJE3"/>
<keyword evidence="2" id="KW-0012">Acyltransferase</keyword>
<dbReference type="SUPFAM" id="SSF55729">
    <property type="entry name" value="Acyl-CoA N-acyltransferases (Nat)"/>
    <property type="match status" value="1"/>
</dbReference>
<feature type="domain" description="N-acetyltransferase" evidence="3">
    <location>
        <begin position="8"/>
        <end position="168"/>
    </location>
</feature>
<accession>A0A3S4SJE3</accession>
<dbReference type="STRING" id="1278298.GCA_000428685_00223"/>
<dbReference type="Gene3D" id="3.40.630.30">
    <property type="match status" value="1"/>
</dbReference>
<name>A0A3S4SJE3_9ACTO</name>
<sequence length="171" mass="17960">MSSTSPTWSIRTATAGDAGAITALEATCFPPEQAASAQAIAGRLAHFPDHVWLLEEGGELLAMVNGLCTDDPDLTDAMFADASHHSPSGAWQMIFSVATAPAAQGRGLATALLRHVVEQCAHQGRQGLVLTCLPELVGFYARLGFVDEGISGSQHGGVAWHQMRLRLGRAA</sequence>
<keyword evidence="1 4" id="KW-0808">Transferase</keyword>
<proteinExistence type="predicted"/>
<dbReference type="Proteomes" id="UP000276899">
    <property type="component" value="Chromosome"/>
</dbReference>
<dbReference type="PANTHER" id="PTHR10908">
    <property type="entry name" value="SEROTONIN N-ACETYLTRANSFERASE"/>
    <property type="match status" value="1"/>
</dbReference>
<evidence type="ECO:0000256" key="2">
    <source>
        <dbReference type="ARBA" id="ARBA00023315"/>
    </source>
</evidence>
<dbReference type="CDD" id="cd04301">
    <property type="entry name" value="NAT_SF"/>
    <property type="match status" value="1"/>
</dbReference>
<reference evidence="4 5" key="1">
    <citation type="submission" date="2018-12" db="EMBL/GenBank/DDBJ databases">
        <authorList>
            <consortium name="Pathogen Informatics"/>
        </authorList>
    </citation>
    <scope>NUCLEOTIDE SEQUENCE [LARGE SCALE GENOMIC DNA]</scope>
    <source>
        <strain evidence="4 5">NCTC11923</strain>
    </source>
</reference>
<dbReference type="EMBL" id="LR134363">
    <property type="protein sequence ID" value="VEG74081.1"/>
    <property type="molecule type" value="Genomic_DNA"/>
</dbReference>
<organism evidence="4 5">
    <name type="scientific">Actinomyces slackii</name>
    <dbReference type="NCBI Taxonomy" id="52774"/>
    <lineage>
        <taxon>Bacteria</taxon>
        <taxon>Bacillati</taxon>
        <taxon>Actinomycetota</taxon>
        <taxon>Actinomycetes</taxon>
        <taxon>Actinomycetales</taxon>
        <taxon>Actinomycetaceae</taxon>
        <taxon>Actinomyces</taxon>
    </lineage>
</organism>
<dbReference type="KEGG" id="asla:NCTC11923_00700"/>
<dbReference type="InterPro" id="IPR016181">
    <property type="entry name" value="Acyl_CoA_acyltransferase"/>
</dbReference>
<dbReference type="InterPro" id="IPR051635">
    <property type="entry name" value="SNAT-like"/>
</dbReference>
<evidence type="ECO:0000313" key="4">
    <source>
        <dbReference type="EMBL" id="VEG74081.1"/>
    </source>
</evidence>
<evidence type="ECO:0000256" key="1">
    <source>
        <dbReference type="ARBA" id="ARBA00022679"/>
    </source>
</evidence>
<dbReference type="Pfam" id="PF00583">
    <property type="entry name" value="Acetyltransf_1"/>
    <property type="match status" value="1"/>
</dbReference>
<keyword evidence="5" id="KW-1185">Reference proteome</keyword>
<dbReference type="PANTHER" id="PTHR10908:SF0">
    <property type="entry name" value="SEROTONIN N-ACETYLTRANSFERASE"/>
    <property type="match status" value="1"/>
</dbReference>